<evidence type="ECO:0000313" key="1">
    <source>
        <dbReference type="EMBL" id="RIB21740.1"/>
    </source>
</evidence>
<dbReference type="EMBL" id="QKWP01000344">
    <property type="protein sequence ID" value="RIB21740.1"/>
    <property type="molecule type" value="Genomic_DNA"/>
</dbReference>
<sequence length="108" mass="12826">MLTLAKVEKIQRFFPYRNQYQVDKNEIKFTYIHKLIEEPRDLTWKAETDRGKIVIAKFTKSYNHLQDKNIFYADDESFKGWLSGTISSKSRTSKHFIDSNDIIRGKCT</sequence>
<organism evidence="1 2">
    <name type="scientific">Gigaspora rosea</name>
    <dbReference type="NCBI Taxonomy" id="44941"/>
    <lineage>
        <taxon>Eukaryota</taxon>
        <taxon>Fungi</taxon>
        <taxon>Fungi incertae sedis</taxon>
        <taxon>Mucoromycota</taxon>
        <taxon>Glomeromycotina</taxon>
        <taxon>Glomeromycetes</taxon>
        <taxon>Diversisporales</taxon>
        <taxon>Gigasporaceae</taxon>
        <taxon>Gigaspora</taxon>
    </lineage>
</organism>
<dbReference type="Proteomes" id="UP000266673">
    <property type="component" value="Unassembled WGS sequence"/>
</dbReference>
<evidence type="ECO:0000313" key="2">
    <source>
        <dbReference type="Proteomes" id="UP000266673"/>
    </source>
</evidence>
<dbReference type="OrthoDB" id="2429696at2759"/>
<comment type="caution">
    <text evidence="1">The sequence shown here is derived from an EMBL/GenBank/DDBJ whole genome shotgun (WGS) entry which is preliminary data.</text>
</comment>
<reference evidence="1 2" key="1">
    <citation type="submission" date="2018-06" db="EMBL/GenBank/DDBJ databases">
        <title>Comparative genomics reveals the genomic features of Rhizophagus irregularis, R. cerebriforme, R. diaphanum and Gigaspora rosea, and their symbiotic lifestyle signature.</title>
        <authorList>
            <person name="Morin E."/>
            <person name="San Clemente H."/>
            <person name="Chen E.C.H."/>
            <person name="De La Providencia I."/>
            <person name="Hainaut M."/>
            <person name="Kuo A."/>
            <person name="Kohler A."/>
            <person name="Murat C."/>
            <person name="Tang N."/>
            <person name="Roy S."/>
            <person name="Loubradou J."/>
            <person name="Henrissat B."/>
            <person name="Grigoriev I.V."/>
            <person name="Corradi N."/>
            <person name="Roux C."/>
            <person name="Martin F.M."/>
        </authorList>
    </citation>
    <scope>NUCLEOTIDE SEQUENCE [LARGE SCALE GENOMIC DNA]</scope>
    <source>
        <strain evidence="1 2">DAOM 194757</strain>
    </source>
</reference>
<gene>
    <name evidence="1" type="ORF">C2G38_2243746</name>
</gene>
<accession>A0A397VGY3</accession>
<protein>
    <submittedName>
        <fullName evidence="1">Uncharacterized protein</fullName>
    </submittedName>
</protein>
<name>A0A397VGY3_9GLOM</name>
<keyword evidence="2" id="KW-1185">Reference proteome</keyword>
<dbReference type="AlphaFoldDB" id="A0A397VGY3"/>
<proteinExistence type="predicted"/>